<dbReference type="EMBL" id="BARV01034184">
    <property type="protein sequence ID" value="GAI57529.1"/>
    <property type="molecule type" value="Genomic_DNA"/>
</dbReference>
<reference evidence="1" key="1">
    <citation type="journal article" date="2014" name="Front. Microbiol.">
        <title>High frequency of phylogenetically diverse reductive dehalogenase-homologous genes in deep subseafloor sedimentary metagenomes.</title>
        <authorList>
            <person name="Kawai M."/>
            <person name="Futagami T."/>
            <person name="Toyoda A."/>
            <person name="Takaki Y."/>
            <person name="Nishi S."/>
            <person name="Hori S."/>
            <person name="Arai W."/>
            <person name="Tsubouchi T."/>
            <person name="Morono Y."/>
            <person name="Uchiyama I."/>
            <person name="Ito T."/>
            <person name="Fujiyama A."/>
            <person name="Inagaki F."/>
            <person name="Takami H."/>
        </authorList>
    </citation>
    <scope>NUCLEOTIDE SEQUENCE</scope>
    <source>
        <strain evidence="1">Expedition CK06-06</strain>
    </source>
</reference>
<gene>
    <name evidence="1" type="ORF">S06H3_53590</name>
</gene>
<organism evidence="1">
    <name type="scientific">marine sediment metagenome</name>
    <dbReference type="NCBI Taxonomy" id="412755"/>
    <lineage>
        <taxon>unclassified sequences</taxon>
        <taxon>metagenomes</taxon>
        <taxon>ecological metagenomes</taxon>
    </lineage>
</organism>
<sequence>MAKRIKKPPVKPETRSEWLRRYEGGESPTKIAENDNFDVRTVRKHIELARQEREVREARAAVLRNALERHYVDLCEFAENLDSKIEGEHTVALAPESDRMLLALRQHLPRSPLWNNLRKWNQLHEENTRLEDEVKRRLKEEIEPDPKLSMFLHSDEHGVVDAIS</sequence>
<dbReference type="AlphaFoldDB" id="X1RPV1"/>
<feature type="non-terminal residue" evidence="1">
    <location>
        <position position="164"/>
    </location>
</feature>
<evidence type="ECO:0000313" key="1">
    <source>
        <dbReference type="EMBL" id="GAI57529.1"/>
    </source>
</evidence>
<name>X1RPV1_9ZZZZ</name>
<comment type="caution">
    <text evidence="1">The sequence shown here is derived from an EMBL/GenBank/DDBJ whole genome shotgun (WGS) entry which is preliminary data.</text>
</comment>
<accession>X1RPV1</accession>
<protein>
    <submittedName>
        <fullName evidence="1">Uncharacterized protein</fullName>
    </submittedName>
</protein>
<proteinExistence type="predicted"/>